<dbReference type="PROSITE" id="PS01125">
    <property type="entry name" value="ROK"/>
    <property type="match status" value="1"/>
</dbReference>
<comment type="similarity">
    <text evidence="1">Belongs to the ROK (NagC/XylR) family.</text>
</comment>
<comment type="caution">
    <text evidence="2">The sequence shown here is derived from an EMBL/GenBank/DDBJ whole genome shotgun (WGS) entry which is preliminary data.</text>
</comment>
<dbReference type="InterPro" id="IPR043129">
    <property type="entry name" value="ATPase_NBD"/>
</dbReference>
<dbReference type="AlphaFoldDB" id="A0A9X1L2D2"/>
<gene>
    <name evidence="2" type="ORF">LDX50_30145</name>
</gene>
<protein>
    <submittedName>
        <fullName evidence="2">ROK family protein</fullName>
    </submittedName>
</protein>
<evidence type="ECO:0000313" key="2">
    <source>
        <dbReference type="EMBL" id="MCA6079172.1"/>
    </source>
</evidence>
<evidence type="ECO:0000256" key="1">
    <source>
        <dbReference type="ARBA" id="ARBA00006479"/>
    </source>
</evidence>
<reference evidence="2" key="1">
    <citation type="submission" date="2021-09" db="EMBL/GenBank/DDBJ databases">
        <title>Fulvivirga sp. isolated from coastal sediment.</title>
        <authorList>
            <person name="Yu H."/>
        </authorList>
    </citation>
    <scope>NUCLEOTIDE SEQUENCE</scope>
    <source>
        <strain evidence="2">1062</strain>
    </source>
</reference>
<organism evidence="2 3">
    <name type="scientific">Fulvivirga sedimenti</name>
    <dbReference type="NCBI Taxonomy" id="2879465"/>
    <lineage>
        <taxon>Bacteria</taxon>
        <taxon>Pseudomonadati</taxon>
        <taxon>Bacteroidota</taxon>
        <taxon>Cytophagia</taxon>
        <taxon>Cytophagales</taxon>
        <taxon>Fulvivirgaceae</taxon>
        <taxon>Fulvivirga</taxon>
    </lineage>
</organism>
<dbReference type="RefSeq" id="WP_225700032.1">
    <property type="nucleotide sequence ID" value="NZ_JAIXNE010000010.1"/>
</dbReference>
<dbReference type="PANTHER" id="PTHR18964">
    <property type="entry name" value="ROK (REPRESSOR, ORF, KINASE) FAMILY"/>
    <property type="match status" value="1"/>
</dbReference>
<sequence length="303" mass="32758">MSNKSHIWGIDLGGTKIEGVVLDRDKLTEPLCRIRIDTEAEQGYEHVVSRILHLLEKMKSETGLEPDAVGIGTPGTTDPYTHLLKNSNSTHLNGKPLWKDLERREGVKFVMANDANCFALAEARLGIVQDVKPDAQIVFGVIMGTGVGGGVVVNGRVINGHQGIAGEWGHNFLDESGGACYCGNSGCVEKILAGPSLERYYESISGEKKRLRDIVANRLNDPFAEKTIDRLVHFFGKGIASVINILDPEVIVIGGGVGNIDDIYDRGVKSATKFAFNTYLETRIVRPKLGDSAGVFGAALLTI</sequence>
<dbReference type="EMBL" id="JAIXNE010000010">
    <property type="protein sequence ID" value="MCA6079172.1"/>
    <property type="molecule type" value="Genomic_DNA"/>
</dbReference>
<dbReference type="Pfam" id="PF00480">
    <property type="entry name" value="ROK"/>
    <property type="match status" value="1"/>
</dbReference>
<evidence type="ECO:0000313" key="3">
    <source>
        <dbReference type="Proteomes" id="UP001139409"/>
    </source>
</evidence>
<dbReference type="PANTHER" id="PTHR18964:SF149">
    <property type="entry name" value="BIFUNCTIONAL UDP-N-ACETYLGLUCOSAMINE 2-EPIMERASE_N-ACETYLMANNOSAMINE KINASE"/>
    <property type="match status" value="1"/>
</dbReference>
<dbReference type="Proteomes" id="UP001139409">
    <property type="component" value="Unassembled WGS sequence"/>
</dbReference>
<name>A0A9X1L2D2_9BACT</name>
<dbReference type="Gene3D" id="3.30.420.40">
    <property type="match status" value="2"/>
</dbReference>
<keyword evidence="3" id="KW-1185">Reference proteome</keyword>
<dbReference type="InterPro" id="IPR000600">
    <property type="entry name" value="ROK"/>
</dbReference>
<proteinExistence type="inferred from homology"/>
<dbReference type="InterPro" id="IPR049874">
    <property type="entry name" value="ROK_cs"/>
</dbReference>
<accession>A0A9X1L2D2</accession>
<dbReference type="SUPFAM" id="SSF53067">
    <property type="entry name" value="Actin-like ATPase domain"/>
    <property type="match status" value="1"/>
</dbReference>